<evidence type="ECO:0000313" key="9">
    <source>
        <dbReference type="Proteomes" id="UP000447081"/>
    </source>
</evidence>
<evidence type="ECO:0000256" key="3">
    <source>
        <dbReference type="ARBA" id="ARBA00022679"/>
    </source>
</evidence>
<dbReference type="SUPFAM" id="SSF53901">
    <property type="entry name" value="Thiolase-like"/>
    <property type="match status" value="1"/>
</dbReference>
<gene>
    <name evidence="8" type="ORF">GRW24_16090</name>
</gene>
<dbReference type="RefSeq" id="WP_334393806.1">
    <property type="nucleotide sequence ID" value="NZ_JAKGPJ010000120.1"/>
</dbReference>
<comment type="caution">
    <text evidence="8">The sequence shown here is derived from an EMBL/GenBank/DDBJ whole genome shotgun (WGS) entry which is preliminary data.</text>
</comment>
<accession>A0A8T6BPZ5</accession>
<evidence type="ECO:0000256" key="5">
    <source>
        <dbReference type="ARBA" id="ARBA00023098"/>
    </source>
</evidence>
<keyword evidence="6" id="KW-0275">Fatty acid biosynthesis</keyword>
<proteinExistence type="inferred from homology"/>
<dbReference type="Gene3D" id="3.40.47.10">
    <property type="match status" value="1"/>
</dbReference>
<name>A0A8T6BPZ5_ECOLX</name>
<sequence>NVVVTLDRHGNTSAASVPCALDEAVRDGRIKPGQLVLLEAFGGGFTWGSALVRF</sequence>
<organism evidence="8 9">
    <name type="scientific">Escherichia coli</name>
    <dbReference type="NCBI Taxonomy" id="562"/>
    <lineage>
        <taxon>Bacteria</taxon>
        <taxon>Pseudomonadati</taxon>
        <taxon>Pseudomonadota</taxon>
        <taxon>Gammaproteobacteria</taxon>
        <taxon>Enterobacterales</taxon>
        <taxon>Enterobacteriaceae</taxon>
        <taxon>Escherichia</taxon>
    </lineage>
</organism>
<comment type="similarity">
    <text evidence="1">Belongs to the thiolase-like superfamily. FabH family.</text>
</comment>
<evidence type="ECO:0000313" key="8">
    <source>
        <dbReference type="EMBL" id="MXJ09975.1"/>
    </source>
</evidence>
<dbReference type="Pfam" id="PF08541">
    <property type="entry name" value="ACP_syn_III_C"/>
    <property type="match status" value="1"/>
</dbReference>
<dbReference type="PANTHER" id="PTHR43091">
    <property type="entry name" value="3-OXOACYL-[ACYL-CARRIER-PROTEIN] SYNTHASE"/>
    <property type="match status" value="1"/>
</dbReference>
<keyword evidence="4" id="KW-0276">Fatty acid metabolism</keyword>
<evidence type="ECO:0000259" key="7">
    <source>
        <dbReference type="Pfam" id="PF08541"/>
    </source>
</evidence>
<keyword evidence="8" id="KW-0012">Acyltransferase</keyword>
<protein>
    <submittedName>
        <fullName evidence="8">3-oxoacyl-ACP synthase</fullName>
        <ecNumber evidence="8">2.3.1.180</ecNumber>
    </submittedName>
</protein>
<feature type="domain" description="Beta-ketoacyl-[acyl-carrier-protein] synthase III C-terminal" evidence="7">
    <location>
        <begin position="2"/>
        <end position="54"/>
    </location>
</feature>
<dbReference type="EMBL" id="WUIG01000363">
    <property type="protein sequence ID" value="MXJ09975.1"/>
    <property type="molecule type" value="Genomic_DNA"/>
</dbReference>
<evidence type="ECO:0000256" key="4">
    <source>
        <dbReference type="ARBA" id="ARBA00022832"/>
    </source>
</evidence>
<reference evidence="8 9" key="1">
    <citation type="submission" date="2019-12" db="EMBL/GenBank/DDBJ databases">
        <title>Enteriobacteria Tanzani isolates_10434.</title>
        <authorList>
            <person name="Subbiah M."/>
            <person name="Call D."/>
        </authorList>
    </citation>
    <scope>NUCLEOTIDE SEQUENCE [LARGE SCALE GENOMIC DNA]</scope>
    <source>
        <strain evidence="8 9">10434wG3</strain>
    </source>
</reference>
<dbReference type="Proteomes" id="UP000447081">
    <property type="component" value="Unassembled WGS sequence"/>
</dbReference>
<dbReference type="EC" id="2.3.1.180" evidence="8"/>
<evidence type="ECO:0000256" key="2">
    <source>
        <dbReference type="ARBA" id="ARBA00022516"/>
    </source>
</evidence>
<dbReference type="GO" id="GO:0033818">
    <property type="term" value="F:beta-ketoacyl-acyl-carrier-protein synthase III activity"/>
    <property type="evidence" value="ECO:0007669"/>
    <property type="project" value="UniProtKB-EC"/>
</dbReference>
<feature type="non-terminal residue" evidence="8">
    <location>
        <position position="1"/>
    </location>
</feature>
<keyword evidence="2" id="KW-0444">Lipid biosynthesis</keyword>
<keyword evidence="5" id="KW-0443">Lipid metabolism</keyword>
<dbReference type="GO" id="GO:0006633">
    <property type="term" value="P:fatty acid biosynthetic process"/>
    <property type="evidence" value="ECO:0007669"/>
    <property type="project" value="UniProtKB-KW"/>
</dbReference>
<dbReference type="PANTHER" id="PTHR43091:SF1">
    <property type="entry name" value="BETA-KETOACYL-[ACYL-CARRIER-PROTEIN] SYNTHASE III, CHLOROPLASTIC"/>
    <property type="match status" value="1"/>
</dbReference>
<evidence type="ECO:0000256" key="6">
    <source>
        <dbReference type="ARBA" id="ARBA00023160"/>
    </source>
</evidence>
<dbReference type="InterPro" id="IPR016039">
    <property type="entry name" value="Thiolase-like"/>
</dbReference>
<dbReference type="InterPro" id="IPR013747">
    <property type="entry name" value="ACP_syn_III_C"/>
</dbReference>
<keyword evidence="3 8" id="KW-0808">Transferase</keyword>
<dbReference type="AlphaFoldDB" id="A0A8T6BPZ5"/>
<evidence type="ECO:0000256" key="1">
    <source>
        <dbReference type="ARBA" id="ARBA00008642"/>
    </source>
</evidence>